<comment type="caution">
    <text evidence="2">The sequence shown here is derived from an EMBL/GenBank/DDBJ whole genome shotgun (WGS) entry which is preliminary data.</text>
</comment>
<sequence>MGFKCQKQSPQNPLQQDTPIPHMPCKQTPWQLTPGPSGTCWLVDLFPEPPQYNEPPIPAPSPSSKPHEDLSDCEPEPKVAPRHLLEETFGYSSHYSCLVIITDHTPVGSSPIPNPSPPVPSFSTPTLENPPISPKDPTAPSPHSHNEAGQEFTDLNDSSSNHPQLNPRNLVGAFPIDPHDSLHGCASSK</sequence>
<evidence type="ECO:0000256" key="1">
    <source>
        <dbReference type="SAM" id="MobiDB-lite"/>
    </source>
</evidence>
<feature type="region of interest" description="Disordered" evidence="1">
    <location>
        <begin position="44"/>
        <end position="81"/>
    </location>
</feature>
<feature type="region of interest" description="Disordered" evidence="1">
    <location>
        <begin position="106"/>
        <end position="189"/>
    </location>
</feature>
<feature type="compositionally biased region" description="Basic and acidic residues" evidence="1">
    <location>
        <begin position="65"/>
        <end position="81"/>
    </location>
</feature>
<protein>
    <submittedName>
        <fullName evidence="2">Uncharacterized protein</fullName>
    </submittedName>
</protein>
<name>A0A9Q3BLM8_9BASI</name>
<gene>
    <name evidence="2" type="ORF">O181_007053</name>
</gene>
<feature type="compositionally biased region" description="Pro residues" evidence="1">
    <location>
        <begin position="47"/>
        <end position="63"/>
    </location>
</feature>
<feature type="compositionally biased region" description="Polar residues" evidence="1">
    <location>
        <begin position="153"/>
        <end position="167"/>
    </location>
</feature>
<accession>A0A9Q3BLM8</accession>
<dbReference type="Proteomes" id="UP000765509">
    <property type="component" value="Unassembled WGS sequence"/>
</dbReference>
<feature type="compositionally biased region" description="Pro residues" evidence="1">
    <location>
        <begin position="131"/>
        <end position="140"/>
    </location>
</feature>
<dbReference type="EMBL" id="AVOT02001555">
    <property type="protein sequence ID" value="MBW0467338.1"/>
    <property type="molecule type" value="Genomic_DNA"/>
</dbReference>
<evidence type="ECO:0000313" key="2">
    <source>
        <dbReference type="EMBL" id="MBW0467338.1"/>
    </source>
</evidence>
<reference evidence="2" key="1">
    <citation type="submission" date="2021-03" db="EMBL/GenBank/DDBJ databases">
        <title>Draft genome sequence of rust myrtle Austropuccinia psidii MF-1, a brazilian biotype.</title>
        <authorList>
            <person name="Quecine M.C."/>
            <person name="Pachon D.M.R."/>
            <person name="Bonatelli M.L."/>
            <person name="Correr F.H."/>
            <person name="Franceschini L.M."/>
            <person name="Leite T.F."/>
            <person name="Margarido G.R.A."/>
            <person name="Almeida C.A."/>
            <person name="Ferrarezi J.A."/>
            <person name="Labate C.A."/>
        </authorList>
    </citation>
    <scope>NUCLEOTIDE SEQUENCE</scope>
    <source>
        <strain evidence="2">MF-1</strain>
    </source>
</reference>
<feature type="region of interest" description="Disordered" evidence="1">
    <location>
        <begin position="1"/>
        <end position="29"/>
    </location>
</feature>
<dbReference type="AlphaFoldDB" id="A0A9Q3BLM8"/>
<evidence type="ECO:0000313" key="3">
    <source>
        <dbReference type="Proteomes" id="UP000765509"/>
    </source>
</evidence>
<keyword evidence="3" id="KW-1185">Reference proteome</keyword>
<proteinExistence type="predicted"/>
<organism evidence="2 3">
    <name type="scientific">Austropuccinia psidii MF-1</name>
    <dbReference type="NCBI Taxonomy" id="1389203"/>
    <lineage>
        <taxon>Eukaryota</taxon>
        <taxon>Fungi</taxon>
        <taxon>Dikarya</taxon>
        <taxon>Basidiomycota</taxon>
        <taxon>Pucciniomycotina</taxon>
        <taxon>Pucciniomycetes</taxon>
        <taxon>Pucciniales</taxon>
        <taxon>Sphaerophragmiaceae</taxon>
        <taxon>Austropuccinia</taxon>
    </lineage>
</organism>
<feature type="compositionally biased region" description="Polar residues" evidence="1">
    <location>
        <begin position="1"/>
        <end position="18"/>
    </location>
</feature>